<proteinExistence type="predicted"/>
<sequence>MSASYLLPRSSTPKNSSRALPRIPDASKSGTGATKPGRKLPLIPSIRPFDKTKQGPYPTLSDCYTKSQEKQKIQNNSSSSLPKISRPSRQLPKLPDDIGRRQTLTTKKNPQSKKGEDKKEQLHDLYKDEGDDMYKQGQFDKAIDLYTAIRDTLEQNNLQNITKSHER</sequence>
<evidence type="ECO:0000313" key="2">
    <source>
        <dbReference type="EMBL" id="KAJ8314353.1"/>
    </source>
</evidence>
<feature type="compositionally biased region" description="Polar residues" evidence="1">
    <location>
        <begin position="1"/>
        <end position="18"/>
    </location>
</feature>
<organism evidence="2 3">
    <name type="scientific">Tegillarca granosa</name>
    <name type="common">Malaysian cockle</name>
    <name type="synonym">Anadara granosa</name>
    <dbReference type="NCBI Taxonomy" id="220873"/>
    <lineage>
        <taxon>Eukaryota</taxon>
        <taxon>Metazoa</taxon>
        <taxon>Spiralia</taxon>
        <taxon>Lophotrochozoa</taxon>
        <taxon>Mollusca</taxon>
        <taxon>Bivalvia</taxon>
        <taxon>Autobranchia</taxon>
        <taxon>Pteriomorphia</taxon>
        <taxon>Arcoida</taxon>
        <taxon>Arcoidea</taxon>
        <taxon>Arcidae</taxon>
        <taxon>Tegillarca</taxon>
    </lineage>
</organism>
<dbReference type="EMBL" id="JARBDR010000342">
    <property type="protein sequence ID" value="KAJ8314353.1"/>
    <property type="molecule type" value="Genomic_DNA"/>
</dbReference>
<name>A0ABQ9FFB7_TEGGR</name>
<feature type="compositionally biased region" description="Basic and acidic residues" evidence="1">
    <location>
        <begin position="113"/>
        <end position="130"/>
    </location>
</feature>
<evidence type="ECO:0000313" key="3">
    <source>
        <dbReference type="Proteomes" id="UP001217089"/>
    </source>
</evidence>
<feature type="compositionally biased region" description="Low complexity" evidence="1">
    <location>
        <begin position="77"/>
        <end position="89"/>
    </location>
</feature>
<keyword evidence="3" id="KW-1185">Reference proteome</keyword>
<dbReference type="Proteomes" id="UP001217089">
    <property type="component" value="Unassembled WGS sequence"/>
</dbReference>
<reference evidence="2 3" key="1">
    <citation type="submission" date="2022-12" db="EMBL/GenBank/DDBJ databases">
        <title>Chromosome-level genome of Tegillarca granosa.</title>
        <authorList>
            <person name="Kim J."/>
        </authorList>
    </citation>
    <scope>NUCLEOTIDE SEQUENCE [LARGE SCALE GENOMIC DNA]</scope>
    <source>
        <strain evidence="2">Teg-2019</strain>
        <tissue evidence="2">Adductor muscle</tissue>
    </source>
</reference>
<protein>
    <submittedName>
        <fullName evidence="2">Uncharacterized protein</fullName>
    </submittedName>
</protein>
<comment type="caution">
    <text evidence="2">The sequence shown here is derived from an EMBL/GenBank/DDBJ whole genome shotgun (WGS) entry which is preliminary data.</text>
</comment>
<feature type="region of interest" description="Disordered" evidence="1">
    <location>
        <begin position="1"/>
        <end position="130"/>
    </location>
</feature>
<evidence type="ECO:0000256" key="1">
    <source>
        <dbReference type="SAM" id="MobiDB-lite"/>
    </source>
</evidence>
<accession>A0ABQ9FFB7</accession>
<gene>
    <name evidence="2" type="ORF">KUTeg_008914</name>
</gene>